<evidence type="ECO:0000256" key="16">
    <source>
        <dbReference type="SAM" id="Phobius"/>
    </source>
</evidence>
<evidence type="ECO:0000256" key="12">
    <source>
        <dbReference type="ARBA" id="ARBA00041185"/>
    </source>
</evidence>
<evidence type="ECO:0000256" key="8">
    <source>
        <dbReference type="ARBA" id="ARBA00023136"/>
    </source>
</evidence>
<dbReference type="GO" id="GO:0015648">
    <property type="term" value="F:lipid-linked peptidoglycan transporter activity"/>
    <property type="evidence" value="ECO:0007669"/>
    <property type="project" value="TreeGrafter"/>
</dbReference>
<dbReference type="EMBL" id="MFLL01000001">
    <property type="protein sequence ID" value="OGG70719.1"/>
    <property type="molecule type" value="Genomic_DNA"/>
</dbReference>
<keyword evidence="7 16" id="KW-1133">Transmembrane helix</keyword>
<feature type="transmembrane region" description="Helical" evidence="16">
    <location>
        <begin position="46"/>
        <end position="66"/>
    </location>
</feature>
<gene>
    <name evidence="17" type="ORF">A3C20_04325</name>
</gene>
<keyword evidence="3" id="KW-0808">Transferase</keyword>
<evidence type="ECO:0000256" key="15">
    <source>
        <dbReference type="ARBA" id="ARBA00049902"/>
    </source>
</evidence>
<feature type="transmembrane region" description="Helical" evidence="16">
    <location>
        <begin position="302"/>
        <end position="327"/>
    </location>
</feature>
<dbReference type="AlphaFoldDB" id="A0A1F6EAL9"/>
<dbReference type="PROSITE" id="PS00428">
    <property type="entry name" value="FTSW_RODA_SPOVE"/>
    <property type="match status" value="1"/>
</dbReference>
<proteinExistence type="inferred from homology"/>
<evidence type="ECO:0000256" key="5">
    <source>
        <dbReference type="ARBA" id="ARBA00022960"/>
    </source>
</evidence>
<keyword evidence="4 16" id="KW-0812">Transmembrane</keyword>
<keyword evidence="8 16" id="KW-0472">Membrane</keyword>
<dbReference type="PANTHER" id="PTHR30474">
    <property type="entry name" value="CELL CYCLE PROTEIN"/>
    <property type="match status" value="1"/>
</dbReference>
<dbReference type="PROSITE" id="PS51257">
    <property type="entry name" value="PROKAR_LIPOPROTEIN"/>
    <property type="match status" value="1"/>
</dbReference>
<evidence type="ECO:0000256" key="10">
    <source>
        <dbReference type="ARBA" id="ARBA00033270"/>
    </source>
</evidence>
<sequence>MKKRAAVDKPLALLILVLLVGGCMIFASAAFGLLARGATNMSSVVFSHLVLGVGLGAIALMTGAAVDYHRWRRFAPYIYALAIIATLAVFIPQIGFGHGGARRWILLAGFSFQPSELLKIASILLAASYFAAIKTKVSSFMYGFGGFAALLALPALALVLQPDIGTLGIICISVLAIFFAAGASWKQIGAVICVGVVALALVAYKKDYVRERLVTFIYPSQGQHDQSYQIKQSLIAVGSGGVFGRGFGQGIQKFTYLPEPMGDSIFAVAAEELGFVGSVFIVALFLAFALRGYSIAARAPDLFGSLLAVGISTYLVIEAFINIASMLGVAPVTGIPLTFISQGGSAMLASLGSAGLLLSISRRRS</sequence>
<feature type="transmembrane region" description="Helical" evidence="16">
    <location>
        <begin position="188"/>
        <end position="204"/>
    </location>
</feature>
<dbReference type="Proteomes" id="UP000176914">
    <property type="component" value="Unassembled WGS sequence"/>
</dbReference>
<evidence type="ECO:0000256" key="13">
    <source>
        <dbReference type="ARBA" id="ARBA00041418"/>
    </source>
</evidence>
<evidence type="ECO:0000256" key="3">
    <source>
        <dbReference type="ARBA" id="ARBA00022679"/>
    </source>
</evidence>
<evidence type="ECO:0000256" key="11">
    <source>
        <dbReference type="ARBA" id="ARBA00038053"/>
    </source>
</evidence>
<dbReference type="GO" id="GO:0009252">
    <property type="term" value="P:peptidoglycan biosynthetic process"/>
    <property type="evidence" value="ECO:0007669"/>
    <property type="project" value="UniProtKB-KW"/>
</dbReference>
<evidence type="ECO:0000256" key="1">
    <source>
        <dbReference type="ARBA" id="ARBA00004141"/>
    </source>
</evidence>
<dbReference type="GO" id="GO:0008955">
    <property type="term" value="F:peptidoglycan glycosyltransferase activity"/>
    <property type="evidence" value="ECO:0007669"/>
    <property type="project" value="UniProtKB-EC"/>
</dbReference>
<name>A0A1F6EAL9_9BACT</name>
<dbReference type="GO" id="GO:0005886">
    <property type="term" value="C:plasma membrane"/>
    <property type="evidence" value="ECO:0007669"/>
    <property type="project" value="TreeGrafter"/>
</dbReference>
<dbReference type="Pfam" id="PF01098">
    <property type="entry name" value="FTSW_RODA_SPOVE"/>
    <property type="match status" value="1"/>
</dbReference>
<dbReference type="GO" id="GO:0008360">
    <property type="term" value="P:regulation of cell shape"/>
    <property type="evidence" value="ECO:0007669"/>
    <property type="project" value="UniProtKB-KW"/>
</dbReference>
<comment type="similarity">
    <text evidence="11">Belongs to the SEDS family. FtsW subfamily.</text>
</comment>
<dbReference type="PANTHER" id="PTHR30474:SF2">
    <property type="entry name" value="PEPTIDOGLYCAN GLYCOSYLTRANSFERASE FTSW-RELATED"/>
    <property type="match status" value="1"/>
</dbReference>
<feature type="transmembrane region" description="Helical" evidence="16">
    <location>
        <begin position="12"/>
        <end position="34"/>
    </location>
</feature>
<dbReference type="GO" id="GO:0032153">
    <property type="term" value="C:cell division site"/>
    <property type="evidence" value="ECO:0007669"/>
    <property type="project" value="TreeGrafter"/>
</dbReference>
<keyword evidence="5" id="KW-0133">Cell shape</keyword>
<evidence type="ECO:0000313" key="17">
    <source>
        <dbReference type="EMBL" id="OGG70719.1"/>
    </source>
</evidence>
<evidence type="ECO:0000256" key="9">
    <source>
        <dbReference type="ARBA" id="ARBA00032370"/>
    </source>
</evidence>
<feature type="transmembrane region" description="Helical" evidence="16">
    <location>
        <begin position="164"/>
        <end position="181"/>
    </location>
</feature>
<feature type="transmembrane region" description="Helical" evidence="16">
    <location>
        <begin position="140"/>
        <end position="158"/>
    </location>
</feature>
<comment type="subcellular location">
    <subcellularLocation>
        <location evidence="1">Membrane</location>
        <topology evidence="1">Multi-pass membrane protein</topology>
    </subcellularLocation>
</comment>
<evidence type="ECO:0000256" key="7">
    <source>
        <dbReference type="ARBA" id="ARBA00022989"/>
    </source>
</evidence>
<accession>A0A1F6EAL9</accession>
<protein>
    <recommendedName>
        <fullName evidence="12">Probable peptidoglycan glycosyltransferase FtsW</fullName>
        <ecNumber evidence="14">2.4.99.28</ecNumber>
    </recommendedName>
    <alternativeName>
        <fullName evidence="13">Cell division protein FtsW</fullName>
    </alternativeName>
    <alternativeName>
        <fullName evidence="10">Cell wall polymerase</fullName>
    </alternativeName>
    <alternativeName>
        <fullName evidence="9">Peptidoglycan polymerase</fullName>
    </alternativeName>
</protein>
<keyword evidence="2" id="KW-0328">Glycosyltransferase</keyword>
<evidence type="ECO:0000256" key="14">
    <source>
        <dbReference type="ARBA" id="ARBA00044770"/>
    </source>
</evidence>
<evidence type="ECO:0000256" key="6">
    <source>
        <dbReference type="ARBA" id="ARBA00022984"/>
    </source>
</evidence>
<feature type="transmembrane region" description="Helical" evidence="16">
    <location>
        <begin position="78"/>
        <end position="97"/>
    </location>
</feature>
<reference evidence="17 18" key="1">
    <citation type="journal article" date="2016" name="Nat. Commun.">
        <title>Thousands of microbial genomes shed light on interconnected biogeochemical processes in an aquifer system.</title>
        <authorList>
            <person name="Anantharaman K."/>
            <person name="Brown C.T."/>
            <person name="Hug L.A."/>
            <person name="Sharon I."/>
            <person name="Castelle C.J."/>
            <person name="Probst A.J."/>
            <person name="Thomas B.C."/>
            <person name="Singh A."/>
            <person name="Wilkins M.J."/>
            <person name="Karaoz U."/>
            <person name="Brodie E.L."/>
            <person name="Williams K.H."/>
            <person name="Hubbard S.S."/>
            <person name="Banfield J.F."/>
        </authorList>
    </citation>
    <scope>NUCLEOTIDE SEQUENCE [LARGE SCALE GENOMIC DNA]</scope>
</reference>
<feature type="transmembrane region" description="Helical" evidence="16">
    <location>
        <begin position="265"/>
        <end position="290"/>
    </location>
</feature>
<feature type="transmembrane region" description="Helical" evidence="16">
    <location>
        <begin position="339"/>
        <end position="360"/>
    </location>
</feature>
<evidence type="ECO:0000256" key="4">
    <source>
        <dbReference type="ARBA" id="ARBA00022692"/>
    </source>
</evidence>
<keyword evidence="6" id="KW-0573">Peptidoglycan synthesis</keyword>
<comment type="catalytic activity">
    <reaction evidence="15">
        <text>[GlcNAc-(1-&gt;4)-Mur2Ac(oyl-L-Ala-gamma-D-Glu-L-Lys-D-Ala-D-Ala)](n)-di-trans,octa-cis-undecaprenyl diphosphate + beta-D-GlcNAc-(1-&gt;4)-Mur2Ac(oyl-L-Ala-gamma-D-Glu-L-Lys-D-Ala-D-Ala)-di-trans,octa-cis-undecaprenyl diphosphate = [GlcNAc-(1-&gt;4)-Mur2Ac(oyl-L-Ala-gamma-D-Glu-L-Lys-D-Ala-D-Ala)](n+1)-di-trans,octa-cis-undecaprenyl diphosphate + di-trans,octa-cis-undecaprenyl diphosphate + H(+)</text>
        <dbReference type="Rhea" id="RHEA:23708"/>
        <dbReference type="Rhea" id="RHEA-COMP:9602"/>
        <dbReference type="Rhea" id="RHEA-COMP:9603"/>
        <dbReference type="ChEBI" id="CHEBI:15378"/>
        <dbReference type="ChEBI" id="CHEBI:58405"/>
        <dbReference type="ChEBI" id="CHEBI:60033"/>
        <dbReference type="ChEBI" id="CHEBI:78435"/>
        <dbReference type="EC" id="2.4.99.28"/>
    </reaction>
</comment>
<dbReference type="GO" id="GO:0051301">
    <property type="term" value="P:cell division"/>
    <property type="evidence" value="ECO:0007669"/>
    <property type="project" value="InterPro"/>
</dbReference>
<dbReference type="EC" id="2.4.99.28" evidence="14"/>
<organism evidence="17 18">
    <name type="scientific">Candidatus Kaiserbacteria bacterium RIFCSPHIGHO2_02_FULL_55_25</name>
    <dbReference type="NCBI Taxonomy" id="1798498"/>
    <lineage>
        <taxon>Bacteria</taxon>
        <taxon>Candidatus Kaiseribacteriota</taxon>
    </lineage>
</organism>
<feature type="transmembrane region" description="Helical" evidence="16">
    <location>
        <begin position="117"/>
        <end position="133"/>
    </location>
</feature>
<dbReference type="InterPro" id="IPR018365">
    <property type="entry name" value="Cell_cycle_FtsW-rel_CS"/>
</dbReference>
<evidence type="ECO:0000313" key="18">
    <source>
        <dbReference type="Proteomes" id="UP000176914"/>
    </source>
</evidence>
<dbReference type="InterPro" id="IPR001182">
    <property type="entry name" value="FtsW/RodA"/>
</dbReference>
<comment type="caution">
    <text evidence="17">The sequence shown here is derived from an EMBL/GenBank/DDBJ whole genome shotgun (WGS) entry which is preliminary data.</text>
</comment>
<evidence type="ECO:0000256" key="2">
    <source>
        <dbReference type="ARBA" id="ARBA00022676"/>
    </source>
</evidence>